<reference evidence="1" key="1">
    <citation type="submission" date="2014-11" db="EMBL/GenBank/DDBJ databases">
        <authorList>
            <person name="Amaro Gonzalez C."/>
        </authorList>
    </citation>
    <scope>NUCLEOTIDE SEQUENCE</scope>
</reference>
<reference evidence="1" key="2">
    <citation type="journal article" date="2015" name="Fish Shellfish Immunol.">
        <title>Early steps in the European eel (Anguilla anguilla)-Vibrio vulnificus interaction in the gills: Role of the RtxA13 toxin.</title>
        <authorList>
            <person name="Callol A."/>
            <person name="Pajuelo D."/>
            <person name="Ebbesson L."/>
            <person name="Teles M."/>
            <person name="MacKenzie S."/>
            <person name="Amaro C."/>
        </authorList>
    </citation>
    <scope>NUCLEOTIDE SEQUENCE</scope>
</reference>
<organism evidence="1">
    <name type="scientific">Anguilla anguilla</name>
    <name type="common">European freshwater eel</name>
    <name type="synonym">Muraena anguilla</name>
    <dbReference type="NCBI Taxonomy" id="7936"/>
    <lineage>
        <taxon>Eukaryota</taxon>
        <taxon>Metazoa</taxon>
        <taxon>Chordata</taxon>
        <taxon>Craniata</taxon>
        <taxon>Vertebrata</taxon>
        <taxon>Euteleostomi</taxon>
        <taxon>Actinopterygii</taxon>
        <taxon>Neopterygii</taxon>
        <taxon>Teleostei</taxon>
        <taxon>Anguilliformes</taxon>
        <taxon>Anguillidae</taxon>
        <taxon>Anguilla</taxon>
    </lineage>
</organism>
<dbReference type="EMBL" id="GBXM01073086">
    <property type="protein sequence ID" value="JAH35491.1"/>
    <property type="molecule type" value="Transcribed_RNA"/>
</dbReference>
<accession>A0A0E9S2H8</accession>
<dbReference type="AlphaFoldDB" id="A0A0E9S2H8"/>
<name>A0A0E9S2H8_ANGAN</name>
<sequence>MISTPPKRLHVYSNSNQFHHCSRISYFGSNVDDLFLVFFPCNIISRPKTIWKNINWILPPLLA</sequence>
<proteinExistence type="predicted"/>
<protein>
    <submittedName>
        <fullName evidence="1">Uncharacterized protein</fullName>
    </submittedName>
</protein>
<evidence type="ECO:0000313" key="1">
    <source>
        <dbReference type="EMBL" id="JAH35491.1"/>
    </source>
</evidence>